<evidence type="ECO:0000313" key="2">
    <source>
        <dbReference type="EMBL" id="SHI30686.1"/>
    </source>
</evidence>
<evidence type="ECO:0000313" key="3">
    <source>
        <dbReference type="Proteomes" id="UP000184335"/>
    </source>
</evidence>
<gene>
    <name evidence="2" type="ORF">SAMN05443429_101116</name>
</gene>
<accession>A0A1M6A2K2</accession>
<sequence>MKKILATLAFATSALLFAQKSEIPEAVIGQQYGAGVSDAEVFNVYDTAQLAKELSEKDKLENIVLKAKVTAVCEKKGCWLTLKNDGGETVFVKMKDYAFFLPQSIIGKTVLMTADAERKETSVDELRHYAKDAKKSAEEIAKITKPKKEIRVLARGIKVVS</sequence>
<feature type="chain" id="PRO_5012951712" description="DUF4920 domain-containing protein" evidence="1">
    <location>
        <begin position="19"/>
        <end position="161"/>
    </location>
</feature>
<dbReference type="Proteomes" id="UP000184335">
    <property type="component" value="Unassembled WGS sequence"/>
</dbReference>
<protein>
    <recommendedName>
        <fullName evidence="4">DUF4920 domain-containing protein</fullName>
    </recommendedName>
</protein>
<dbReference type="AlphaFoldDB" id="A0A1M6A2K2"/>
<dbReference type="InterPro" id="IPR032577">
    <property type="entry name" value="DUF4920"/>
</dbReference>
<dbReference type="Pfam" id="PF16267">
    <property type="entry name" value="DUF4920"/>
    <property type="match status" value="1"/>
</dbReference>
<evidence type="ECO:0008006" key="4">
    <source>
        <dbReference type="Google" id="ProtNLM"/>
    </source>
</evidence>
<keyword evidence="1" id="KW-0732">Signal</keyword>
<reference evidence="2 3" key="1">
    <citation type="submission" date="2016-11" db="EMBL/GenBank/DDBJ databases">
        <authorList>
            <person name="Jaros S."/>
            <person name="Januszkiewicz K."/>
            <person name="Wedrychowicz H."/>
        </authorList>
    </citation>
    <scope>NUCLEOTIDE SEQUENCE [LARGE SCALE GENOMIC DNA]</scope>
    <source>
        <strain evidence="2 3">DSM 25479</strain>
    </source>
</reference>
<name>A0A1M6A2K2_9FLAO</name>
<dbReference type="OrthoDB" id="129527at2"/>
<proteinExistence type="predicted"/>
<evidence type="ECO:0000256" key="1">
    <source>
        <dbReference type="SAM" id="SignalP"/>
    </source>
</evidence>
<dbReference type="RefSeq" id="WP_073177335.1">
    <property type="nucleotide sequence ID" value="NZ_FQYI01000001.1"/>
</dbReference>
<dbReference type="STRING" id="1118202.SAMN05443429_101116"/>
<dbReference type="EMBL" id="FQYI01000001">
    <property type="protein sequence ID" value="SHI30686.1"/>
    <property type="molecule type" value="Genomic_DNA"/>
</dbReference>
<feature type="signal peptide" evidence="1">
    <location>
        <begin position="1"/>
        <end position="18"/>
    </location>
</feature>
<organism evidence="2 3">
    <name type="scientific">Cruoricaptor ignavus</name>
    <dbReference type="NCBI Taxonomy" id="1118202"/>
    <lineage>
        <taxon>Bacteria</taxon>
        <taxon>Pseudomonadati</taxon>
        <taxon>Bacteroidota</taxon>
        <taxon>Flavobacteriia</taxon>
        <taxon>Flavobacteriales</taxon>
        <taxon>Weeksellaceae</taxon>
        <taxon>Cruoricaptor</taxon>
    </lineage>
</organism>
<keyword evidence="3" id="KW-1185">Reference proteome</keyword>